<dbReference type="EMBL" id="PGGS01000089">
    <property type="protein sequence ID" value="PNH09475.1"/>
    <property type="molecule type" value="Genomic_DNA"/>
</dbReference>
<protein>
    <submittedName>
        <fullName evidence="2">Uncharacterized protein</fullName>
    </submittedName>
</protein>
<name>A0A2J8AAD8_9CHLO</name>
<sequence>MALLLQPRCLAAAPRRSPATAAGGLWPVAHRARNVAAYGERRSANRSNWATTEVPVGAPAIAEAEPTAEELPIAEQIWRVAQDLAPVFAAADRLIASNSRKVQAAFRRHRIGPHHFQGSTGYGHGDLGREALDS</sequence>
<feature type="non-terminal residue" evidence="2">
    <location>
        <position position="134"/>
    </location>
</feature>
<dbReference type="InterPro" id="IPR009651">
    <property type="entry name" value="Met_g_lyase_put"/>
</dbReference>
<keyword evidence="3" id="KW-1185">Reference proteome</keyword>
<dbReference type="OrthoDB" id="5348404at2759"/>
<dbReference type="PANTHER" id="PTHR46658:SF1">
    <property type="entry name" value="CYS OR MET METABOLISM PYRIDOXAL-PHOSPHATE-DEPENDENT ENZYME"/>
    <property type="match status" value="1"/>
</dbReference>
<dbReference type="Proteomes" id="UP000236333">
    <property type="component" value="Unassembled WGS sequence"/>
</dbReference>
<accession>A0A2J8AAD8</accession>
<evidence type="ECO:0000313" key="2">
    <source>
        <dbReference type="EMBL" id="PNH09475.1"/>
    </source>
</evidence>
<gene>
    <name evidence="2" type="ORF">TSOC_003919</name>
</gene>
<feature type="region of interest" description="Disordered" evidence="1">
    <location>
        <begin position="115"/>
        <end position="134"/>
    </location>
</feature>
<reference evidence="2 3" key="1">
    <citation type="journal article" date="2017" name="Mol. Biol. Evol.">
        <title>The 4-celled Tetrabaena socialis nuclear genome reveals the essential components for genetic control of cell number at the origin of multicellularity in the volvocine lineage.</title>
        <authorList>
            <person name="Featherston J."/>
            <person name="Arakaki Y."/>
            <person name="Hanschen E.R."/>
            <person name="Ferris P.J."/>
            <person name="Michod R.E."/>
            <person name="Olson B.J.S.C."/>
            <person name="Nozaki H."/>
            <person name="Durand P.M."/>
        </authorList>
    </citation>
    <scope>NUCLEOTIDE SEQUENCE [LARGE SCALE GENOMIC DNA]</scope>
    <source>
        <strain evidence="2 3">NIES-571</strain>
    </source>
</reference>
<proteinExistence type="predicted"/>
<dbReference type="Gene3D" id="3.90.1150.60">
    <property type="entry name" value="Methioning gamme-lyase, C-terminal domain"/>
    <property type="match status" value="1"/>
</dbReference>
<dbReference type="AlphaFoldDB" id="A0A2J8AAD8"/>
<dbReference type="Pfam" id="PF06838">
    <property type="entry name" value="Met_gamma_lyase"/>
    <property type="match status" value="1"/>
</dbReference>
<dbReference type="PANTHER" id="PTHR46658">
    <property type="entry name" value="CYS OR MET METABOLISM PYRIDOXAL-PHOSPHATE-DEPENDENT ENZYME"/>
    <property type="match status" value="1"/>
</dbReference>
<evidence type="ECO:0000313" key="3">
    <source>
        <dbReference type="Proteomes" id="UP000236333"/>
    </source>
</evidence>
<evidence type="ECO:0000256" key="1">
    <source>
        <dbReference type="SAM" id="MobiDB-lite"/>
    </source>
</evidence>
<comment type="caution">
    <text evidence="2">The sequence shown here is derived from an EMBL/GenBank/DDBJ whole genome shotgun (WGS) entry which is preliminary data.</text>
</comment>
<organism evidence="2 3">
    <name type="scientific">Tetrabaena socialis</name>
    <dbReference type="NCBI Taxonomy" id="47790"/>
    <lineage>
        <taxon>Eukaryota</taxon>
        <taxon>Viridiplantae</taxon>
        <taxon>Chlorophyta</taxon>
        <taxon>core chlorophytes</taxon>
        <taxon>Chlorophyceae</taxon>
        <taxon>CS clade</taxon>
        <taxon>Chlamydomonadales</taxon>
        <taxon>Tetrabaenaceae</taxon>
        <taxon>Tetrabaena</taxon>
    </lineage>
</organism>